<reference evidence="2 3" key="1">
    <citation type="journal article" date="2012" name="Genome Biol.">
        <title>Genome and low-iron response of an oceanic diatom adapted to chronic iron limitation.</title>
        <authorList>
            <person name="Lommer M."/>
            <person name="Specht M."/>
            <person name="Roy A.S."/>
            <person name="Kraemer L."/>
            <person name="Andreson R."/>
            <person name="Gutowska M.A."/>
            <person name="Wolf J."/>
            <person name="Bergner S.V."/>
            <person name="Schilhabel M.B."/>
            <person name="Klostermeier U.C."/>
            <person name="Beiko R.G."/>
            <person name="Rosenstiel P."/>
            <person name="Hippler M."/>
            <person name="Laroche J."/>
        </authorList>
    </citation>
    <scope>NUCLEOTIDE SEQUENCE [LARGE SCALE GENOMIC DNA]</scope>
    <source>
        <strain evidence="2 3">CCMP1005</strain>
    </source>
</reference>
<protein>
    <submittedName>
        <fullName evidence="2">Uncharacterized protein</fullName>
    </submittedName>
</protein>
<dbReference type="Proteomes" id="UP000266841">
    <property type="component" value="Unassembled WGS sequence"/>
</dbReference>
<proteinExistence type="predicted"/>
<keyword evidence="3" id="KW-1185">Reference proteome</keyword>
<dbReference type="EMBL" id="AGNL01044763">
    <property type="protein sequence ID" value="EJK49466.1"/>
    <property type="molecule type" value="Genomic_DNA"/>
</dbReference>
<evidence type="ECO:0000313" key="3">
    <source>
        <dbReference type="Proteomes" id="UP000266841"/>
    </source>
</evidence>
<dbReference type="AlphaFoldDB" id="K0RKN0"/>
<name>K0RKN0_THAOC</name>
<gene>
    <name evidence="2" type="ORF">THAOC_31659</name>
</gene>
<accession>K0RKN0</accession>
<sequence>MRLNLDCRARSRVAQMQSAGWGKNEARYEHLGANEHKTANPIGRSSDSESEAKIGPPRVPQTNQQEVSPHRPSHSDIDLNSQVITGSFVELPITHLTFHFFLATSNQSAHTFSS</sequence>
<comment type="caution">
    <text evidence="2">The sequence shown here is derived from an EMBL/GenBank/DDBJ whole genome shotgun (WGS) entry which is preliminary data.</text>
</comment>
<evidence type="ECO:0000313" key="2">
    <source>
        <dbReference type="EMBL" id="EJK49466.1"/>
    </source>
</evidence>
<feature type="region of interest" description="Disordered" evidence="1">
    <location>
        <begin position="30"/>
        <end position="78"/>
    </location>
</feature>
<evidence type="ECO:0000256" key="1">
    <source>
        <dbReference type="SAM" id="MobiDB-lite"/>
    </source>
</evidence>
<organism evidence="2 3">
    <name type="scientific">Thalassiosira oceanica</name>
    <name type="common">Marine diatom</name>
    <dbReference type="NCBI Taxonomy" id="159749"/>
    <lineage>
        <taxon>Eukaryota</taxon>
        <taxon>Sar</taxon>
        <taxon>Stramenopiles</taxon>
        <taxon>Ochrophyta</taxon>
        <taxon>Bacillariophyta</taxon>
        <taxon>Coscinodiscophyceae</taxon>
        <taxon>Thalassiosirophycidae</taxon>
        <taxon>Thalassiosirales</taxon>
        <taxon>Thalassiosiraceae</taxon>
        <taxon>Thalassiosira</taxon>
    </lineage>
</organism>